<keyword evidence="1" id="KW-0812">Transmembrane</keyword>
<gene>
    <name evidence="2" type="ORF">QC820_08065</name>
</gene>
<dbReference type="Pfam" id="PF09948">
    <property type="entry name" value="PpoB2"/>
    <property type="match status" value="1"/>
</dbReference>
<feature type="transmembrane region" description="Helical" evidence="1">
    <location>
        <begin position="12"/>
        <end position="31"/>
    </location>
</feature>
<evidence type="ECO:0000313" key="2">
    <source>
        <dbReference type="EMBL" id="MDR5892772.1"/>
    </source>
</evidence>
<feature type="transmembrane region" description="Helical" evidence="1">
    <location>
        <begin position="51"/>
        <end position="73"/>
    </location>
</feature>
<protein>
    <submittedName>
        <fullName evidence="2">DUF2182 domain-containing protein</fullName>
    </submittedName>
</protein>
<feature type="transmembrane region" description="Helical" evidence="1">
    <location>
        <begin position="94"/>
        <end position="117"/>
    </location>
</feature>
<keyword evidence="1" id="KW-0472">Membrane</keyword>
<proteinExistence type="predicted"/>
<dbReference type="EMBL" id="JARWAL010000006">
    <property type="protein sequence ID" value="MDR5892772.1"/>
    <property type="molecule type" value="Genomic_DNA"/>
</dbReference>
<dbReference type="RefSeq" id="WP_309636487.1">
    <property type="nucleotide sequence ID" value="NZ_JARWAL010000006.1"/>
</dbReference>
<name>A0ABU1GMI9_9GAMM</name>
<feature type="transmembrane region" description="Helical" evidence="1">
    <location>
        <begin position="137"/>
        <end position="155"/>
    </location>
</feature>
<keyword evidence="1" id="KW-1133">Transmembrane helix</keyword>
<sequence length="272" mass="29170">MSAVTQARPAWAGAPLLMGAILLAWLLAITAEVTGEVQWVHHHRLVVDGLALWASLALFLVAWQVHIAAMMLPTTLPMVGLYRQVAAGQPHPRLARVSFLSGYLVVWTAFGVAALVGMALLEGLGARWHWLHQRPEWLAGGVLVLAGAFQFSALKEACLDKCRAPRAFLLNHYRRGVAGGFALGLRHGAFCLGCCWALMLVMFVVGIANLTWMAPLAALMLYEKVGRHGARLVRPVGVALILLGLLVMAGPAWLPGLVPDHGGHGSPLHGAH</sequence>
<evidence type="ECO:0000256" key="1">
    <source>
        <dbReference type="SAM" id="Phobius"/>
    </source>
</evidence>
<dbReference type="InterPro" id="IPR018688">
    <property type="entry name" value="PpoB2-like"/>
</dbReference>
<organism evidence="2 3">
    <name type="scientific">Halomonas mongoliensis</name>
    <dbReference type="NCBI Taxonomy" id="321265"/>
    <lineage>
        <taxon>Bacteria</taxon>
        <taxon>Pseudomonadati</taxon>
        <taxon>Pseudomonadota</taxon>
        <taxon>Gammaproteobacteria</taxon>
        <taxon>Oceanospirillales</taxon>
        <taxon>Halomonadaceae</taxon>
        <taxon>Halomonas</taxon>
    </lineage>
</organism>
<evidence type="ECO:0000313" key="3">
    <source>
        <dbReference type="Proteomes" id="UP001252270"/>
    </source>
</evidence>
<accession>A0ABU1GMI9</accession>
<feature type="transmembrane region" description="Helical" evidence="1">
    <location>
        <begin position="234"/>
        <end position="254"/>
    </location>
</feature>
<dbReference type="Proteomes" id="UP001252270">
    <property type="component" value="Unassembled WGS sequence"/>
</dbReference>
<reference evidence="2 3" key="1">
    <citation type="submission" date="2023-04" db="EMBL/GenBank/DDBJ databases">
        <title>A long-awaited taxogenomic arrangement of the family Halomonadaceae.</title>
        <authorList>
            <person name="De La Haba R."/>
            <person name="Chuvochina M."/>
            <person name="Wittouck S."/>
            <person name="Arahal D.R."/>
            <person name="Sanchez-Porro C."/>
            <person name="Hugenholtz P."/>
            <person name="Ventosa A."/>
        </authorList>
    </citation>
    <scope>NUCLEOTIDE SEQUENCE [LARGE SCALE GENOMIC DNA]</scope>
    <source>
        <strain evidence="2 3">DSM 17332</strain>
    </source>
</reference>
<keyword evidence="3" id="KW-1185">Reference proteome</keyword>
<comment type="caution">
    <text evidence="2">The sequence shown here is derived from an EMBL/GenBank/DDBJ whole genome shotgun (WGS) entry which is preliminary data.</text>
</comment>